<feature type="compositionally biased region" description="Low complexity" evidence="2">
    <location>
        <begin position="512"/>
        <end position="521"/>
    </location>
</feature>
<dbReference type="InterPro" id="IPR036859">
    <property type="entry name" value="CAP-Gly_dom_sf"/>
</dbReference>
<evidence type="ECO:0000313" key="5">
    <source>
        <dbReference type="Proteomes" id="UP000279833"/>
    </source>
</evidence>
<dbReference type="Pfam" id="PF01302">
    <property type="entry name" value="CAP_GLY"/>
    <property type="match status" value="1"/>
</dbReference>
<reference evidence="4 5" key="2">
    <citation type="submission" date="2018-11" db="EMBL/GenBank/DDBJ databases">
        <authorList>
            <consortium name="Pathogen Informatics"/>
        </authorList>
    </citation>
    <scope>NUCLEOTIDE SEQUENCE [LARGE SCALE GENOMIC DNA]</scope>
    <source>
        <strain evidence="4">Dakar</strain>
        <strain evidence="5">Dakar, Senegal</strain>
    </source>
</reference>
<feature type="compositionally biased region" description="Polar residues" evidence="2">
    <location>
        <begin position="533"/>
        <end position="556"/>
    </location>
</feature>
<dbReference type="Pfam" id="PF12796">
    <property type="entry name" value="Ank_2"/>
    <property type="match status" value="1"/>
</dbReference>
<feature type="compositionally biased region" description="Polar residues" evidence="2">
    <location>
        <begin position="379"/>
        <end position="389"/>
    </location>
</feature>
<keyword evidence="5" id="KW-1185">Reference proteome</keyword>
<accession>A0A183JCX6</accession>
<protein>
    <submittedName>
        <fullName evidence="6">CAP-Gly domain-containing protein</fullName>
    </submittedName>
</protein>
<feature type="repeat" description="ANK" evidence="1">
    <location>
        <begin position="145"/>
        <end position="177"/>
    </location>
</feature>
<dbReference type="STRING" id="6186.A0A183JCX6"/>
<dbReference type="PROSITE" id="PS50245">
    <property type="entry name" value="CAP_GLY_2"/>
    <property type="match status" value="1"/>
</dbReference>
<dbReference type="PANTHER" id="PTHR18916">
    <property type="entry name" value="DYNACTIN 1-RELATED MICROTUBULE-BINDING"/>
    <property type="match status" value="1"/>
</dbReference>
<dbReference type="EMBL" id="UZAK01000365">
    <property type="protein sequence ID" value="VDO62160.1"/>
    <property type="molecule type" value="Genomic_DNA"/>
</dbReference>
<dbReference type="Gene3D" id="1.25.40.20">
    <property type="entry name" value="Ankyrin repeat-containing domain"/>
    <property type="match status" value="1"/>
</dbReference>
<feature type="compositionally biased region" description="Polar residues" evidence="2">
    <location>
        <begin position="12"/>
        <end position="24"/>
    </location>
</feature>
<keyword evidence="1" id="KW-0040">ANK repeat</keyword>
<feature type="region of interest" description="Disordered" evidence="2">
    <location>
        <begin position="508"/>
        <end position="565"/>
    </location>
</feature>
<reference evidence="6" key="1">
    <citation type="submission" date="2016-06" db="UniProtKB">
        <authorList>
            <consortium name="WormBaseParasite"/>
        </authorList>
    </citation>
    <scope>IDENTIFICATION</scope>
</reference>
<dbReference type="WBParaSite" id="SCUD_0000053301-mRNA-1">
    <property type="protein sequence ID" value="SCUD_0000053301-mRNA-1"/>
    <property type="gene ID" value="SCUD_0000053301"/>
</dbReference>
<organism evidence="6">
    <name type="scientific">Schistosoma curassoni</name>
    <dbReference type="NCBI Taxonomy" id="6186"/>
    <lineage>
        <taxon>Eukaryota</taxon>
        <taxon>Metazoa</taxon>
        <taxon>Spiralia</taxon>
        <taxon>Lophotrochozoa</taxon>
        <taxon>Platyhelminthes</taxon>
        <taxon>Trematoda</taxon>
        <taxon>Digenea</taxon>
        <taxon>Strigeidida</taxon>
        <taxon>Schistosomatoidea</taxon>
        <taxon>Schistosomatidae</taxon>
        <taxon>Schistosoma</taxon>
    </lineage>
</organism>
<dbReference type="Proteomes" id="UP000279833">
    <property type="component" value="Unassembled WGS sequence"/>
</dbReference>
<proteinExistence type="predicted"/>
<feature type="region of interest" description="Disordered" evidence="2">
    <location>
        <begin position="1"/>
        <end position="27"/>
    </location>
</feature>
<dbReference type="InterPro" id="IPR036770">
    <property type="entry name" value="Ankyrin_rpt-contain_sf"/>
</dbReference>
<dbReference type="Gene3D" id="2.30.30.190">
    <property type="entry name" value="CAP Gly-rich-like domain"/>
    <property type="match status" value="1"/>
</dbReference>
<name>A0A183JCX6_9TREM</name>
<dbReference type="AlphaFoldDB" id="A0A183JCX6"/>
<dbReference type="SUPFAM" id="SSF48403">
    <property type="entry name" value="Ankyrin repeat"/>
    <property type="match status" value="1"/>
</dbReference>
<dbReference type="PANTHER" id="PTHR18916:SF93">
    <property type="entry name" value="RESTIN HOMOLOG"/>
    <property type="match status" value="1"/>
</dbReference>
<evidence type="ECO:0000259" key="3">
    <source>
        <dbReference type="PROSITE" id="PS50245"/>
    </source>
</evidence>
<sequence>MDEEMSKEYDSVTGSPVNNDNNNHLPEEMIHDDEEESRSWVMRMPVGPWWCEDCQESVTSSNLTISQLFAILRQWTPYAQLQLITIVEEIFRRGAHVDDRDGLSDMTLLHFTAKSGALGDEQASCRIANYLLDEGANLEARCKWTDMTPLHYAAYFDCPLLADLLINRGACISARTCLIDHSTPLHLAASQLSLGTARILIQAADFSVTKTGQRYDAKDAKDGYGRTPYECLPPSGQLPEPLCTLRDLLAELLRPTSPQQTDDIDIEKRIIQATSNDYSTNYRNEHITNNYVNNQSLPTENSHSQQSTCSGVDWLVESENRMKQQPCCTGLFSYNIPVYPSQSVMNNRIAVIKAESGFLSPRTKRSPTNIQQQPNINNDTKSPTTSQSKKFTVSAKVTLQSMGLALGDRVCIAPGNSTPSSSAIPISGKSQSPLTTTGVSGRIGKLRYCGSVSFGSGIWVGVELDEPVGRNNGSVAGIQYFSCPNQHGIFAPIGRVYKTVNIDGKQNWHPVTSSTNTTNSTIVNRHHRKHPTTVPSQLSRTPTPPSTLQSPGNFSHVTAKIDTGK</sequence>
<feature type="domain" description="CAP-Gly" evidence="3">
    <location>
        <begin position="450"/>
        <end position="492"/>
    </location>
</feature>
<feature type="region of interest" description="Disordered" evidence="2">
    <location>
        <begin position="360"/>
        <end position="389"/>
    </location>
</feature>
<dbReference type="SUPFAM" id="SSF74924">
    <property type="entry name" value="Cap-Gly domain"/>
    <property type="match status" value="1"/>
</dbReference>
<dbReference type="SMART" id="SM00248">
    <property type="entry name" value="ANK"/>
    <property type="match status" value="3"/>
</dbReference>
<feature type="compositionally biased region" description="Low complexity" evidence="2">
    <location>
        <begin position="369"/>
        <end position="378"/>
    </location>
</feature>
<evidence type="ECO:0000313" key="4">
    <source>
        <dbReference type="EMBL" id="VDO62160.1"/>
    </source>
</evidence>
<evidence type="ECO:0000256" key="2">
    <source>
        <dbReference type="SAM" id="MobiDB-lite"/>
    </source>
</evidence>
<gene>
    <name evidence="4" type="ORF">SCUD_LOCUS534</name>
</gene>
<evidence type="ECO:0000256" key="1">
    <source>
        <dbReference type="PROSITE-ProRule" id="PRU00023"/>
    </source>
</evidence>
<evidence type="ECO:0000313" key="6">
    <source>
        <dbReference type="WBParaSite" id="SCUD_0000053301-mRNA-1"/>
    </source>
</evidence>
<dbReference type="InterPro" id="IPR002110">
    <property type="entry name" value="Ankyrin_rpt"/>
</dbReference>
<feature type="compositionally biased region" description="Basic and acidic residues" evidence="2">
    <location>
        <begin position="1"/>
        <end position="10"/>
    </location>
</feature>
<dbReference type="InterPro" id="IPR000938">
    <property type="entry name" value="CAP-Gly_domain"/>
</dbReference>
<dbReference type="PROSITE" id="PS50088">
    <property type="entry name" value="ANK_REPEAT"/>
    <property type="match status" value="1"/>
</dbReference>
<dbReference type="SMART" id="SM01052">
    <property type="entry name" value="CAP_GLY"/>
    <property type="match status" value="1"/>
</dbReference>